<keyword evidence="7" id="KW-1179">Viral genome integration</keyword>
<dbReference type="SUPFAM" id="SSF56349">
    <property type="entry name" value="DNA breaking-rejoining enzymes"/>
    <property type="match status" value="1"/>
</dbReference>
<dbReference type="InterPro" id="IPR050808">
    <property type="entry name" value="Phage_Integrase"/>
</dbReference>
<evidence type="ECO:0000256" key="5">
    <source>
        <dbReference type="ARBA" id="ARBA00023125"/>
    </source>
</evidence>
<proteinExistence type="inferred from homology"/>
<comment type="function">
    <text evidence="9">Integrase is necessary for integration of the phage into the host genome by site-specific recombination. In conjunction with excisionase, integrase is also necessary for excision of the prophage from the host genome.</text>
</comment>
<dbReference type="GO" id="GO:0016740">
    <property type="term" value="F:transferase activity"/>
    <property type="evidence" value="ECO:0007669"/>
    <property type="project" value="UniProtKB-KW"/>
</dbReference>
<dbReference type="PANTHER" id="PTHR30629:SF2">
    <property type="entry name" value="PROPHAGE INTEGRASE INTS-RELATED"/>
    <property type="match status" value="1"/>
</dbReference>
<keyword evidence="5" id="KW-0238">DNA-binding</keyword>
<dbReference type="CDD" id="cd00397">
    <property type="entry name" value="DNA_BRE_C"/>
    <property type="match status" value="1"/>
</dbReference>
<evidence type="ECO:0000256" key="2">
    <source>
        <dbReference type="ARBA" id="ARBA00016082"/>
    </source>
</evidence>
<evidence type="ECO:0000256" key="8">
    <source>
        <dbReference type="ARBA" id="ARBA00023296"/>
    </source>
</evidence>
<dbReference type="InterPro" id="IPR013762">
    <property type="entry name" value="Integrase-like_cat_sf"/>
</dbReference>
<keyword evidence="8" id="KW-1160">Virus entry into host cell</keyword>
<reference evidence="11" key="1">
    <citation type="journal article" date="2021" name="Proc. Natl. Acad. Sci. U.S.A.">
        <title>A Catalog of Tens of Thousands of Viruses from Human Metagenomes Reveals Hidden Associations with Chronic Diseases.</title>
        <authorList>
            <person name="Tisza M.J."/>
            <person name="Buck C.B."/>
        </authorList>
    </citation>
    <scope>NUCLEOTIDE SEQUENCE</scope>
    <source>
        <strain evidence="11">CtLAw30</strain>
    </source>
</reference>
<evidence type="ECO:0000256" key="6">
    <source>
        <dbReference type="ARBA" id="ARBA00023172"/>
    </source>
</evidence>
<evidence type="ECO:0000256" key="3">
    <source>
        <dbReference type="ARBA" id="ARBA00022679"/>
    </source>
</evidence>
<keyword evidence="6" id="KW-0233">DNA recombination</keyword>
<protein>
    <recommendedName>
        <fullName evidence="2">Integrase</fullName>
    </recommendedName>
</protein>
<dbReference type="InterPro" id="IPR002104">
    <property type="entry name" value="Integrase_catalytic"/>
</dbReference>
<evidence type="ECO:0000256" key="4">
    <source>
        <dbReference type="ARBA" id="ARBA00022908"/>
    </source>
</evidence>
<keyword evidence="4" id="KW-0229">DNA integration</keyword>
<dbReference type="PANTHER" id="PTHR30629">
    <property type="entry name" value="PROPHAGE INTEGRASE"/>
    <property type="match status" value="1"/>
</dbReference>
<dbReference type="Pfam" id="PF00589">
    <property type="entry name" value="Phage_integrase"/>
    <property type="match status" value="1"/>
</dbReference>
<dbReference type="GO" id="GO:0003677">
    <property type="term" value="F:DNA binding"/>
    <property type="evidence" value="ECO:0007669"/>
    <property type="project" value="UniProtKB-KW"/>
</dbReference>
<dbReference type="Gene3D" id="1.10.443.10">
    <property type="entry name" value="Intergrase catalytic core"/>
    <property type="match status" value="1"/>
</dbReference>
<organism evidence="11">
    <name type="scientific">Siphoviridae sp. ctLAw30</name>
    <dbReference type="NCBI Taxonomy" id="2826249"/>
    <lineage>
        <taxon>Viruses</taxon>
        <taxon>Duplodnaviria</taxon>
        <taxon>Heunggongvirae</taxon>
        <taxon>Uroviricota</taxon>
        <taxon>Caudoviricetes</taxon>
    </lineage>
</organism>
<dbReference type="GO" id="GO:0006310">
    <property type="term" value="P:DNA recombination"/>
    <property type="evidence" value="ECO:0007669"/>
    <property type="project" value="UniProtKB-KW"/>
</dbReference>
<evidence type="ECO:0000256" key="1">
    <source>
        <dbReference type="ARBA" id="ARBA00008857"/>
    </source>
</evidence>
<comment type="similarity">
    <text evidence="1">Belongs to the 'phage' integrase family.</text>
</comment>
<evidence type="ECO:0000259" key="10">
    <source>
        <dbReference type="PROSITE" id="PS51898"/>
    </source>
</evidence>
<evidence type="ECO:0000313" key="11">
    <source>
        <dbReference type="EMBL" id="DAD75893.1"/>
    </source>
</evidence>
<accession>A0A8S5M0R0</accession>
<keyword evidence="3" id="KW-0808">Transferase</keyword>
<name>A0A8S5M0R0_9CAUD</name>
<dbReference type="InterPro" id="IPR011010">
    <property type="entry name" value="DNA_brk_join_enz"/>
</dbReference>
<dbReference type="PROSITE" id="PS51898">
    <property type="entry name" value="TYR_RECOMBINASE"/>
    <property type="match status" value="1"/>
</dbReference>
<evidence type="ECO:0000256" key="7">
    <source>
        <dbReference type="ARBA" id="ARBA00023195"/>
    </source>
</evidence>
<feature type="domain" description="Tyr recombinase" evidence="10">
    <location>
        <begin position="233"/>
        <end position="413"/>
    </location>
</feature>
<sequence>MALIKCPECDLQVSDKALSCPHCGYPMTSAPRKKYTKQTKRKRLPNGFGSITELKNNRLRNPFWVRVCVGKLPTGKCILKPLKPQAYFKTYNDAYEALVEYHKNPYDLEPDITLLELHDKWLEEYFSSSASSESYMRTLNAAWAYCSSIYNMRAKDVRARHIKGCIDEGYVVETRGKYKGEKRFASANTKTKIKSLFNLMFDYAVEYEIVSTNFARTFDIAQEITDEVEQVKRGHLPFSQDELKLLWENVDKIHYIDLILIQCYSGWRPQELGLIEMKNVDLENWSFIGGMKTAAGKNRIVPIHSRIRSLVKSRYDEAVKLGSNYLFNATNAVKGGYKLTYDKYDYRFKKVISALKLNPEHRAHDGRNTFITAAKKAKIDEYTIKLIAGHNITDVTEKVYTQRDLEWLREEIEKIK</sequence>
<dbReference type="Gene3D" id="1.10.150.130">
    <property type="match status" value="1"/>
</dbReference>
<dbReference type="EMBL" id="BK014792">
    <property type="protein sequence ID" value="DAD75893.1"/>
    <property type="molecule type" value="Genomic_DNA"/>
</dbReference>
<evidence type="ECO:0000256" key="9">
    <source>
        <dbReference type="ARBA" id="ARBA00049605"/>
    </source>
</evidence>
<dbReference type="GO" id="GO:0044826">
    <property type="term" value="P:viral genome integration into host DNA"/>
    <property type="evidence" value="ECO:0007669"/>
    <property type="project" value="UniProtKB-KW"/>
</dbReference>
<dbReference type="GO" id="GO:0075713">
    <property type="term" value="P:establishment of integrated proviral latency"/>
    <property type="evidence" value="ECO:0007669"/>
    <property type="project" value="UniProtKB-KW"/>
</dbReference>
<dbReference type="GO" id="GO:0015074">
    <property type="term" value="P:DNA integration"/>
    <property type="evidence" value="ECO:0007669"/>
    <property type="project" value="UniProtKB-KW"/>
</dbReference>
<dbReference type="GO" id="GO:0046718">
    <property type="term" value="P:symbiont entry into host cell"/>
    <property type="evidence" value="ECO:0007669"/>
    <property type="project" value="UniProtKB-KW"/>
</dbReference>
<dbReference type="InterPro" id="IPR010998">
    <property type="entry name" value="Integrase_recombinase_N"/>
</dbReference>